<sequence length="256" mass="29252">MNDVVELIRQLHNLLKVSNGTRDVDRARLQTLFEKLSGLFKGFSEGLDKVVAAVNDLNDEAREAPDRMSAFFRMKKDQTESVTQALHSLILRFREQEVPFEQDTRPVTEKHLKKIDGHSSCIITAEHVTGVQLIFQESFRWHQILDLRVDNFLRPTSNGDHSERRMSRGAEIDDVEKALQAGTMPTEDVPESLSLKTTEINEESNGPGEKYVLIEVKQRRDELLLLEEAVSSLNSLHEHLNFLVHTQVCSKLHCNL</sequence>
<gene>
    <name evidence="1" type="ORF">KIN20_027647</name>
</gene>
<dbReference type="Proteomes" id="UP001196413">
    <property type="component" value="Unassembled WGS sequence"/>
</dbReference>
<name>A0AAD5QZW0_PARTN</name>
<reference evidence="1" key="1">
    <citation type="submission" date="2021-06" db="EMBL/GenBank/DDBJ databases">
        <title>Parelaphostrongylus tenuis whole genome reference sequence.</title>
        <authorList>
            <person name="Garwood T.J."/>
            <person name="Larsen P.A."/>
            <person name="Fountain-Jones N.M."/>
            <person name="Garbe J.R."/>
            <person name="Macchietto M.G."/>
            <person name="Kania S.A."/>
            <person name="Gerhold R.W."/>
            <person name="Richards J.E."/>
            <person name="Wolf T.M."/>
        </authorList>
    </citation>
    <scope>NUCLEOTIDE SEQUENCE</scope>
    <source>
        <strain evidence="1">MNPRO001-30</strain>
        <tissue evidence="1">Meninges</tissue>
    </source>
</reference>
<dbReference type="AlphaFoldDB" id="A0AAD5QZW0"/>
<evidence type="ECO:0000313" key="1">
    <source>
        <dbReference type="EMBL" id="KAJ1366867.1"/>
    </source>
</evidence>
<keyword evidence="2" id="KW-1185">Reference proteome</keyword>
<dbReference type="SUPFAM" id="SSF47661">
    <property type="entry name" value="t-snare proteins"/>
    <property type="match status" value="1"/>
</dbReference>
<accession>A0AAD5QZW0</accession>
<dbReference type="GO" id="GO:0016192">
    <property type="term" value="P:vesicle-mediated transport"/>
    <property type="evidence" value="ECO:0007669"/>
    <property type="project" value="InterPro"/>
</dbReference>
<comment type="caution">
    <text evidence="1">The sequence shown here is derived from an EMBL/GenBank/DDBJ whole genome shotgun (WGS) entry which is preliminary data.</text>
</comment>
<organism evidence="1 2">
    <name type="scientific">Parelaphostrongylus tenuis</name>
    <name type="common">Meningeal worm</name>
    <dbReference type="NCBI Taxonomy" id="148309"/>
    <lineage>
        <taxon>Eukaryota</taxon>
        <taxon>Metazoa</taxon>
        <taxon>Ecdysozoa</taxon>
        <taxon>Nematoda</taxon>
        <taxon>Chromadorea</taxon>
        <taxon>Rhabditida</taxon>
        <taxon>Rhabditina</taxon>
        <taxon>Rhabditomorpha</taxon>
        <taxon>Strongyloidea</taxon>
        <taxon>Metastrongylidae</taxon>
        <taxon>Parelaphostrongylus</taxon>
    </lineage>
</organism>
<evidence type="ECO:0000313" key="2">
    <source>
        <dbReference type="Proteomes" id="UP001196413"/>
    </source>
</evidence>
<dbReference type="GO" id="GO:0016020">
    <property type="term" value="C:membrane"/>
    <property type="evidence" value="ECO:0007669"/>
    <property type="project" value="InterPro"/>
</dbReference>
<dbReference type="EMBL" id="JAHQIW010005690">
    <property type="protein sequence ID" value="KAJ1366867.1"/>
    <property type="molecule type" value="Genomic_DNA"/>
</dbReference>
<dbReference type="InterPro" id="IPR010989">
    <property type="entry name" value="SNARE"/>
</dbReference>
<dbReference type="Gene3D" id="1.20.58.70">
    <property type="match status" value="1"/>
</dbReference>
<protein>
    <submittedName>
        <fullName evidence="1">Uncharacterized protein</fullName>
    </submittedName>
</protein>
<proteinExistence type="predicted"/>